<reference evidence="2" key="1">
    <citation type="submission" date="2020-10" db="EMBL/GenBank/DDBJ databases">
        <authorList>
            <person name="Gilroy R."/>
        </authorList>
    </citation>
    <scope>NUCLEOTIDE SEQUENCE</scope>
    <source>
        <strain evidence="2">23406</strain>
    </source>
</reference>
<feature type="transmembrane region" description="Helical" evidence="1">
    <location>
        <begin position="113"/>
        <end position="137"/>
    </location>
</feature>
<dbReference type="NCBIfam" id="TIGR00792">
    <property type="entry name" value="gph"/>
    <property type="match status" value="1"/>
</dbReference>
<gene>
    <name evidence="2" type="ORF">IAB14_02825</name>
</gene>
<dbReference type="Proteomes" id="UP000886891">
    <property type="component" value="Unassembled WGS sequence"/>
</dbReference>
<evidence type="ECO:0000313" key="3">
    <source>
        <dbReference type="Proteomes" id="UP000886891"/>
    </source>
</evidence>
<feature type="transmembrane region" description="Helical" evidence="1">
    <location>
        <begin position="375"/>
        <end position="393"/>
    </location>
</feature>
<proteinExistence type="predicted"/>
<accession>A0A9D1NCA8</accession>
<dbReference type="CDD" id="cd17332">
    <property type="entry name" value="MFS_MelB_like"/>
    <property type="match status" value="1"/>
</dbReference>
<feature type="transmembrane region" description="Helical" evidence="1">
    <location>
        <begin position="44"/>
        <end position="64"/>
    </location>
</feature>
<feature type="transmembrane region" description="Helical" evidence="1">
    <location>
        <begin position="324"/>
        <end position="346"/>
    </location>
</feature>
<dbReference type="Gene3D" id="1.20.1250.20">
    <property type="entry name" value="MFS general substrate transporter like domains"/>
    <property type="match status" value="2"/>
</dbReference>
<dbReference type="InterPro" id="IPR039672">
    <property type="entry name" value="MFS_2"/>
</dbReference>
<keyword evidence="1" id="KW-0812">Transmembrane</keyword>
<evidence type="ECO:0000256" key="1">
    <source>
        <dbReference type="SAM" id="Phobius"/>
    </source>
</evidence>
<dbReference type="PANTHER" id="PTHR11328:SF24">
    <property type="entry name" value="MAJOR FACILITATOR SUPERFAMILY (MFS) PROFILE DOMAIN-CONTAINING PROTEIN"/>
    <property type="match status" value="1"/>
</dbReference>
<reference evidence="2" key="2">
    <citation type="journal article" date="2021" name="PeerJ">
        <title>Extensive microbial diversity within the chicken gut microbiome revealed by metagenomics and culture.</title>
        <authorList>
            <person name="Gilroy R."/>
            <person name="Ravi A."/>
            <person name="Getino M."/>
            <person name="Pursley I."/>
            <person name="Horton D.L."/>
            <person name="Alikhan N.F."/>
            <person name="Baker D."/>
            <person name="Gharbi K."/>
            <person name="Hall N."/>
            <person name="Watson M."/>
            <person name="Adriaenssens E.M."/>
            <person name="Foster-Nyarko E."/>
            <person name="Jarju S."/>
            <person name="Secka A."/>
            <person name="Antonio M."/>
            <person name="Oren A."/>
            <person name="Chaudhuri R.R."/>
            <person name="La Ragione R."/>
            <person name="Hildebrand F."/>
            <person name="Pallen M.J."/>
        </authorList>
    </citation>
    <scope>NUCLEOTIDE SEQUENCE</scope>
    <source>
        <strain evidence="2">23406</strain>
    </source>
</reference>
<dbReference type="InterPro" id="IPR036259">
    <property type="entry name" value="MFS_trans_sf"/>
</dbReference>
<feature type="transmembrane region" description="Helical" evidence="1">
    <location>
        <begin position="298"/>
        <end position="318"/>
    </location>
</feature>
<feature type="transmembrane region" description="Helical" evidence="1">
    <location>
        <begin position="267"/>
        <end position="286"/>
    </location>
</feature>
<feature type="transmembrane region" description="Helical" evidence="1">
    <location>
        <begin position="16"/>
        <end position="38"/>
    </location>
</feature>
<feature type="transmembrane region" description="Helical" evidence="1">
    <location>
        <begin position="157"/>
        <end position="178"/>
    </location>
</feature>
<keyword evidence="1" id="KW-0472">Membrane</keyword>
<sequence length="509" mass="56638">MEATAQKKYLTPLNKFSFAAAGFGQNLIIGLVNSYILFFYTDVFLLSAPVTATLMLVARIWDALNDPIMGSIVDKTRTRFGKLRPYLLATPIPLALTTSLLFFVPDFGEVGKSIYACVTYLAWGMVYTVCDIPFWGLPAVLTPNAEERVPFISFTRLFHVVGNSLPIVLVPLIISLVGGDAQKGYLFAGIACGVIGGGLFSFAFFGTEERCHDVHEDKPKMSQILKAFWHNKPLKLIVLANVLGFMRALPVTSSLYIATYLLGNTSLNIIVLGAWGVSGLIGMLVSGKLAKRYTCRRIYLTLSSVGLLSSLILFVSGYSSPVVLLLSVFVSGFPYGVITTINYGMISESIDYTEWKTGMRTEGFSVSFQTLMNQMMGALQTSLLAWMLIWINFRQPVKNELGDLITQIQTPETLNGLFFIVTILPAIGWALSMIPIAFYDFSGKKKEKIYEELYLRRAIANGELVYDPDAELARLEYQKAVAERRQRAQSMLENVNTAPYLFQSRQKRQ</sequence>
<name>A0A9D1NCA8_9FIRM</name>
<organism evidence="2 3">
    <name type="scientific">Candidatus Stercoripulliclostridium merdipullorum</name>
    <dbReference type="NCBI Taxonomy" id="2840952"/>
    <lineage>
        <taxon>Bacteria</taxon>
        <taxon>Bacillati</taxon>
        <taxon>Bacillota</taxon>
        <taxon>Clostridia</taxon>
        <taxon>Eubacteriales</taxon>
        <taxon>Candidatus Stercoripulliclostridium</taxon>
    </lineage>
</organism>
<dbReference type="PANTHER" id="PTHR11328">
    <property type="entry name" value="MAJOR FACILITATOR SUPERFAMILY DOMAIN-CONTAINING PROTEIN"/>
    <property type="match status" value="1"/>
</dbReference>
<evidence type="ECO:0000313" key="2">
    <source>
        <dbReference type="EMBL" id="HIV00034.1"/>
    </source>
</evidence>
<dbReference type="SUPFAM" id="SSF103473">
    <property type="entry name" value="MFS general substrate transporter"/>
    <property type="match status" value="1"/>
</dbReference>
<dbReference type="GO" id="GO:0005886">
    <property type="term" value="C:plasma membrane"/>
    <property type="evidence" value="ECO:0007669"/>
    <property type="project" value="TreeGrafter"/>
</dbReference>
<dbReference type="InterPro" id="IPR001927">
    <property type="entry name" value="Na/Gal_symport"/>
</dbReference>
<keyword evidence="1" id="KW-1133">Transmembrane helix</keyword>
<dbReference type="Pfam" id="PF13347">
    <property type="entry name" value="MFS_2"/>
    <property type="match status" value="1"/>
</dbReference>
<protein>
    <submittedName>
        <fullName evidence="2">MFS transporter</fullName>
    </submittedName>
</protein>
<comment type="caution">
    <text evidence="2">The sequence shown here is derived from an EMBL/GenBank/DDBJ whole genome shotgun (WGS) entry which is preliminary data.</text>
</comment>
<dbReference type="GO" id="GO:0008643">
    <property type="term" value="P:carbohydrate transport"/>
    <property type="evidence" value="ECO:0007669"/>
    <property type="project" value="InterPro"/>
</dbReference>
<dbReference type="AlphaFoldDB" id="A0A9D1NCA8"/>
<feature type="transmembrane region" description="Helical" evidence="1">
    <location>
        <begin position="85"/>
        <end position="107"/>
    </location>
</feature>
<feature type="transmembrane region" description="Helical" evidence="1">
    <location>
        <begin position="184"/>
        <end position="205"/>
    </location>
</feature>
<dbReference type="GO" id="GO:0015293">
    <property type="term" value="F:symporter activity"/>
    <property type="evidence" value="ECO:0007669"/>
    <property type="project" value="InterPro"/>
</dbReference>
<dbReference type="GO" id="GO:0006814">
    <property type="term" value="P:sodium ion transport"/>
    <property type="evidence" value="ECO:0007669"/>
    <property type="project" value="InterPro"/>
</dbReference>
<dbReference type="EMBL" id="DVOH01000021">
    <property type="protein sequence ID" value="HIV00034.1"/>
    <property type="molecule type" value="Genomic_DNA"/>
</dbReference>
<feature type="transmembrane region" description="Helical" evidence="1">
    <location>
        <begin position="236"/>
        <end position="261"/>
    </location>
</feature>
<feature type="transmembrane region" description="Helical" evidence="1">
    <location>
        <begin position="413"/>
        <end position="439"/>
    </location>
</feature>